<evidence type="ECO:0000313" key="1">
    <source>
        <dbReference type="EMBL" id="KAJ3978690.1"/>
    </source>
</evidence>
<name>A0AA38PN67_9AGAR</name>
<organism evidence="1 2">
    <name type="scientific">Lentinula detonsa</name>
    <dbReference type="NCBI Taxonomy" id="2804962"/>
    <lineage>
        <taxon>Eukaryota</taxon>
        <taxon>Fungi</taxon>
        <taxon>Dikarya</taxon>
        <taxon>Basidiomycota</taxon>
        <taxon>Agaricomycotina</taxon>
        <taxon>Agaricomycetes</taxon>
        <taxon>Agaricomycetidae</taxon>
        <taxon>Agaricales</taxon>
        <taxon>Marasmiineae</taxon>
        <taxon>Omphalotaceae</taxon>
        <taxon>Lentinula</taxon>
    </lineage>
</organism>
<dbReference type="EMBL" id="MU802815">
    <property type="protein sequence ID" value="KAJ3978690.1"/>
    <property type="molecule type" value="Genomic_DNA"/>
</dbReference>
<sequence>MSSSYLLVPSLVPICVNRSSLLSLLHPHPLRQLLWAAFLVLLKWSVPQPNYLSTSSLLPVAATSIVDNHQGSCLSPLASAFIPSSQHPFPLPFDDIITPHFNPSPYRNTDPCINGLPPRSPHPT</sequence>
<gene>
    <name evidence="1" type="ORF">F5890DRAFT_1559853</name>
</gene>
<evidence type="ECO:0000313" key="2">
    <source>
        <dbReference type="Proteomes" id="UP001163850"/>
    </source>
</evidence>
<reference evidence="1" key="1">
    <citation type="submission" date="2022-08" db="EMBL/GenBank/DDBJ databases">
        <authorList>
            <consortium name="DOE Joint Genome Institute"/>
            <person name="Min B."/>
            <person name="Riley R."/>
            <person name="Sierra-Patev S."/>
            <person name="Naranjo-Ortiz M."/>
            <person name="Looney B."/>
            <person name="Konkel Z."/>
            <person name="Slot J.C."/>
            <person name="Sakamoto Y."/>
            <person name="Steenwyk J.L."/>
            <person name="Rokas A."/>
            <person name="Carro J."/>
            <person name="Camarero S."/>
            <person name="Ferreira P."/>
            <person name="Molpeceres G."/>
            <person name="Ruiz-Duenas F.J."/>
            <person name="Serrano A."/>
            <person name="Henrissat B."/>
            <person name="Drula E."/>
            <person name="Hughes K.W."/>
            <person name="Mata J.L."/>
            <person name="Ishikawa N.K."/>
            <person name="Vargas-Isla R."/>
            <person name="Ushijima S."/>
            <person name="Smith C.A."/>
            <person name="Ahrendt S."/>
            <person name="Andreopoulos W."/>
            <person name="He G."/>
            <person name="Labutti K."/>
            <person name="Lipzen A."/>
            <person name="Ng V."/>
            <person name="Sandor L."/>
            <person name="Barry K."/>
            <person name="Martinez A.T."/>
            <person name="Xiao Y."/>
            <person name="Gibbons J.G."/>
            <person name="Terashima K."/>
            <person name="Hibbett D.S."/>
            <person name="Grigoriev I.V."/>
        </authorList>
    </citation>
    <scope>NUCLEOTIDE SEQUENCE</scope>
    <source>
        <strain evidence="1">TFB7829</strain>
    </source>
</reference>
<dbReference type="AlphaFoldDB" id="A0AA38PN67"/>
<protein>
    <submittedName>
        <fullName evidence="1">Uncharacterized protein</fullName>
    </submittedName>
</protein>
<dbReference type="Proteomes" id="UP001163850">
    <property type="component" value="Unassembled WGS sequence"/>
</dbReference>
<comment type="caution">
    <text evidence="1">The sequence shown here is derived from an EMBL/GenBank/DDBJ whole genome shotgun (WGS) entry which is preliminary data.</text>
</comment>
<accession>A0AA38PN67</accession>
<proteinExistence type="predicted"/>